<evidence type="ECO:0000313" key="3">
    <source>
        <dbReference type="Proteomes" id="UP000008281"/>
    </source>
</evidence>
<dbReference type="eggNOG" id="ENOG502TKHZ">
    <property type="taxonomic scope" value="Eukaryota"/>
</dbReference>
<evidence type="ECO:0000256" key="1">
    <source>
        <dbReference type="SAM" id="Phobius"/>
    </source>
</evidence>
<gene>
    <name evidence="2" type="ORF">CRE_06591</name>
</gene>
<dbReference type="AlphaFoldDB" id="E3M1P2"/>
<dbReference type="InParanoid" id="E3M1P2"/>
<feature type="transmembrane region" description="Helical" evidence="1">
    <location>
        <begin position="219"/>
        <end position="241"/>
    </location>
</feature>
<keyword evidence="3" id="KW-1185">Reference proteome</keyword>
<keyword evidence="1" id="KW-1133">Transmembrane helix</keyword>
<name>E3M1P2_CAERE</name>
<dbReference type="Proteomes" id="UP000008281">
    <property type="component" value="Unassembled WGS sequence"/>
</dbReference>
<feature type="transmembrane region" description="Helical" evidence="1">
    <location>
        <begin position="99"/>
        <end position="119"/>
    </location>
</feature>
<organism evidence="3">
    <name type="scientific">Caenorhabditis remanei</name>
    <name type="common">Caenorhabditis vulgaris</name>
    <dbReference type="NCBI Taxonomy" id="31234"/>
    <lineage>
        <taxon>Eukaryota</taxon>
        <taxon>Metazoa</taxon>
        <taxon>Ecdysozoa</taxon>
        <taxon>Nematoda</taxon>
        <taxon>Chromadorea</taxon>
        <taxon>Rhabditida</taxon>
        <taxon>Rhabditina</taxon>
        <taxon>Rhabditomorpha</taxon>
        <taxon>Rhabditoidea</taxon>
        <taxon>Rhabditidae</taxon>
        <taxon>Peloderinae</taxon>
        <taxon>Caenorhabditis</taxon>
    </lineage>
</organism>
<dbReference type="EMBL" id="DS268421">
    <property type="protein sequence ID" value="EFO88986.1"/>
    <property type="molecule type" value="Genomic_DNA"/>
</dbReference>
<keyword evidence="1" id="KW-0812">Transmembrane</keyword>
<protein>
    <submittedName>
        <fullName evidence="2">Uncharacterized protein</fullName>
    </submittedName>
</protein>
<dbReference type="HOGENOM" id="CLU_912877_0_0_1"/>
<sequence>MRMSGLITNHINSEFFKYSEFDYKENLPKIEKYDKRNLLVGYYGLAIVSFISQCIVWWTEYDDLVVATLFVIYHILAMTLLVIFIYPHIWKYELDYSENLGPFIAIRIFLQTFLTWVFLKEGHFILPHFYCNIWLFIAINEIRTVESDHVQIPLEETNEEESNKEALVLPTELPRQHRRRYVMLYPYGLYQNSKFFECPVSDYKENQPKIEKYDKWNLLVGYYGLVIISTIPQFIVCIWYYNIWLFIAINDIRTVESDHVQLPPEQRMNEQESNKEALVLPTEIPREQRRRYVMLYPHGLYQVYQ</sequence>
<feature type="transmembrane region" description="Helical" evidence="1">
    <location>
        <begin position="64"/>
        <end position="87"/>
    </location>
</feature>
<feature type="transmembrane region" description="Helical" evidence="1">
    <location>
        <begin position="39"/>
        <end position="58"/>
    </location>
</feature>
<accession>E3M1P2</accession>
<reference evidence="2" key="1">
    <citation type="submission" date="2007-07" db="EMBL/GenBank/DDBJ databases">
        <title>PCAP assembly of the Caenorhabditis remanei genome.</title>
        <authorList>
            <consortium name="The Caenorhabditis remanei Sequencing Consortium"/>
            <person name="Wilson R.K."/>
        </authorList>
    </citation>
    <scope>NUCLEOTIDE SEQUENCE [LARGE SCALE GENOMIC DNA]</scope>
    <source>
        <strain evidence="2">PB4641</strain>
    </source>
</reference>
<keyword evidence="1" id="KW-0472">Membrane</keyword>
<proteinExistence type="predicted"/>
<evidence type="ECO:0000313" key="2">
    <source>
        <dbReference type="EMBL" id="EFO88986.1"/>
    </source>
</evidence>